<dbReference type="EMBL" id="MQWD01000001">
    <property type="protein sequence ID" value="PAP77390.1"/>
    <property type="molecule type" value="Genomic_DNA"/>
</dbReference>
<accession>A0A271J210</accession>
<feature type="signal peptide" evidence="1">
    <location>
        <begin position="1"/>
        <end position="31"/>
    </location>
</feature>
<dbReference type="AlphaFoldDB" id="A0A271J210"/>
<evidence type="ECO:0000313" key="2">
    <source>
        <dbReference type="EMBL" id="PAP77390.1"/>
    </source>
</evidence>
<keyword evidence="3" id="KW-1185">Reference proteome</keyword>
<dbReference type="RefSeq" id="WP_095511058.1">
    <property type="nucleotide sequence ID" value="NZ_MQWD01000001.1"/>
</dbReference>
<comment type="caution">
    <text evidence="2">The sequence shown here is derived from an EMBL/GenBank/DDBJ whole genome shotgun (WGS) entry which is preliminary data.</text>
</comment>
<protein>
    <submittedName>
        <fullName evidence="2">Uncharacterized protein</fullName>
    </submittedName>
</protein>
<evidence type="ECO:0000313" key="3">
    <source>
        <dbReference type="Proteomes" id="UP000216339"/>
    </source>
</evidence>
<organism evidence="2 3">
    <name type="scientific">Rubrivirga marina</name>
    <dbReference type="NCBI Taxonomy" id="1196024"/>
    <lineage>
        <taxon>Bacteria</taxon>
        <taxon>Pseudomonadati</taxon>
        <taxon>Rhodothermota</taxon>
        <taxon>Rhodothermia</taxon>
        <taxon>Rhodothermales</taxon>
        <taxon>Rubricoccaceae</taxon>
        <taxon>Rubrivirga</taxon>
    </lineage>
</organism>
<feature type="chain" id="PRO_5013261506" evidence="1">
    <location>
        <begin position="32"/>
        <end position="158"/>
    </location>
</feature>
<gene>
    <name evidence="2" type="ORF">BSZ37_13565</name>
</gene>
<evidence type="ECO:0000256" key="1">
    <source>
        <dbReference type="SAM" id="SignalP"/>
    </source>
</evidence>
<dbReference type="Proteomes" id="UP000216339">
    <property type="component" value="Unassembled WGS sequence"/>
</dbReference>
<dbReference type="OrthoDB" id="9996288at2"/>
<proteinExistence type="predicted"/>
<reference evidence="2 3" key="1">
    <citation type="submission" date="2016-11" db="EMBL/GenBank/DDBJ databases">
        <title>Study of marine rhodopsin-containing bacteria.</title>
        <authorList>
            <person name="Yoshizawa S."/>
            <person name="Kumagai Y."/>
            <person name="Kogure K."/>
        </authorList>
    </citation>
    <scope>NUCLEOTIDE SEQUENCE [LARGE SCALE GENOMIC DNA]</scope>
    <source>
        <strain evidence="2 3">SAORIC-28</strain>
    </source>
</reference>
<sequence>MRPYRLAFVRRLVAATLVAALGVPLVPAVGAQGGAPSLAVVIDDAEAFELALAAAHDAEAGTDPLVVFAEAYAAAVGDVSVEALVHLLGQSSMSGVLPPAHDEAFVSSKLATPASTSAAALGAAADVVAPIAAVGEIAEAADLAPPRPLAPSSRPRAP</sequence>
<keyword evidence="1" id="KW-0732">Signal</keyword>
<name>A0A271J210_9BACT</name>